<evidence type="ECO:0000313" key="3">
    <source>
        <dbReference type="Proteomes" id="UP000663848"/>
    </source>
</evidence>
<feature type="non-terminal residue" evidence="2">
    <location>
        <position position="1"/>
    </location>
</feature>
<dbReference type="EMBL" id="CAJOBR010087908">
    <property type="protein sequence ID" value="CAF5135775.1"/>
    <property type="molecule type" value="Genomic_DNA"/>
</dbReference>
<name>A0A822G1X9_9BILA</name>
<feature type="compositionally biased region" description="Basic residues" evidence="1">
    <location>
        <begin position="9"/>
        <end position="18"/>
    </location>
</feature>
<evidence type="ECO:0000313" key="2">
    <source>
        <dbReference type="EMBL" id="CAF5135775.1"/>
    </source>
</evidence>
<evidence type="ECO:0000256" key="1">
    <source>
        <dbReference type="SAM" id="MobiDB-lite"/>
    </source>
</evidence>
<proteinExistence type="predicted"/>
<dbReference type="AlphaFoldDB" id="A0A822G1X9"/>
<organism evidence="2 3">
    <name type="scientific">Rotaria socialis</name>
    <dbReference type="NCBI Taxonomy" id="392032"/>
    <lineage>
        <taxon>Eukaryota</taxon>
        <taxon>Metazoa</taxon>
        <taxon>Spiralia</taxon>
        <taxon>Gnathifera</taxon>
        <taxon>Rotifera</taxon>
        <taxon>Eurotatoria</taxon>
        <taxon>Bdelloidea</taxon>
        <taxon>Philodinida</taxon>
        <taxon>Philodinidae</taxon>
        <taxon>Rotaria</taxon>
    </lineage>
</organism>
<comment type="caution">
    <text evidence="2">The sequence shown here is derived from an EMBL/GenBank/DDBJ whole genome shotgun (WGS) entry which is preliminary data.</text>
</comment>
<sequence length="67" mass="7457">NSCPTLLKHNAKRDKTIHRLGSADESNTNTNNKRKKQRSKNDPSTTSTPSVEVVDAAMTLLLLRKPK</sequence>
<feature type="region of interest" description="Disordered" evidence="1">
    <location>
        <begin position="1"/>
        <end position="52"/>
    </location>
</feature>
<protein>
    <submittedName>
        <fullName evidence="2">Uncharacterized protein</fullName>
    </submittedName>
</protein>
<reference evidence="2" key="1">
    <citation type="submission" date="2021-02" db="EMBL/GenBank/DDBJ databases">
        <authorList>
            <person name="Nowell W R."/>
        </authorList>
    </citation>
    <scope>NUCLEOTIDE SEQUENCE</scope>
</reference>
<gene>
    <name evidence="2" type="ORF">QYT958_LOCUS47255</name>
</gene>
<accession>A0A822G1X9</accession>
<dbReference type="Proteomes" id="UP000663848">
    <property type="component" value="Unassembled WGS sequence"/>
</dbReference>